<evidence type="ECO:0000256" key="2">
    <source>
        <dbReference type="ARBA" id="ARBA00023002"/>
    </source>
</evidence>
<proteinExistence type="inferred from homology"/>
<dbReference type="Pfam" id="PF00881">
    <property type="entry name" value="Nitroreductase"/>
    <property type="match status" value="1"/>
</dbReference>
<sequence length="201" mass="20919">MTDRTAPTAHPIEPALAARWSPRSYEDRAVPAAALAQCLEAARWAASCINEQPWTYLVTRKTEEADAHAKLLACLSPNNQGWAGRAPVLMLAVARSIFAASGKPNRHAAYDLGQATANLAAQAAALGLQAHQMAGFDAAAARAAFAIPEGFEPMAAITLGYPGPAAALPEALAARETAPRARKPIAEFAHMGAWGAMGSPA</sequence>
<evidence type="ECO:0000313" key="5">
    <source>
        <dbReference type="Proteomes" id="UP000831327"/>
    </source>
</evidence>
<dbReference type="SUPFAM" id="SSF55469">
    <property type="entry name" value="FMN-dependent nitroreductase-like"/>
    <property type="match status" value="1"/>
</dbReference>
<comment type="similarity">
    <text evidence="1">Belongs to the nitroreductase family.</text>
</comment>
<dbReference type="PANTHER" id="PTHR43673:SF10">
    <property type="entry name" value="NADH DEHYDROGENASE_NAD(P)H NITROREDUCTASE XCC3605-RELATED"/>
    <property type="match status" value="1"/>
</dbReference>
<dbReference type="RefSeq" id="WP_244407289.1">
    <property type="nucleotide sequence ID" value="NZ_AP025637.1"/>
</dbReference>
<feature type="domain" description="Nitroreductase" evidence="3">
    <location>
        <begin position="17"/>
        <end position="161"/>
    </location>
</feature>
<dbReference type="EMBL" id="AP025637">
    <property type="protein sequence ID" value="BDG73054.1"/>
    <property type="molecule type" value="Genomic_DNA"/>
</dbReference>
<evidence type="ECO:0000313" key="4">
    <source>
        <dbReference type="EMBL" id="BDG73054.1"/>
    </source>
</evidence>
<keyword evidence="5" id="KW-1185">Reference proteome</keyword>
<organism evidence="4 5">
    <name type="scientific">Roseomonas fluvialis</name>
    <dbReference type="NCBI Taxonomy" id="1750527"/>
    <lineage>
        <taxon>Bacteria</taxon>
        <taxon>Pseudomonadati</taxon>
        <taxon>Pseudomonadota</taxon>
        <taxon>Alphaproteobacteria</taxon>
        <taxon>Acetobacterales</taxon>
        <taxon>Roseomonadaceae</taxon>
        <taxon>Roseomonas</taxon>
    </lineage>
</organism>
<gene>
    <name evidence="4" type="ORF">Rmf_29830</name>
</gene>
<dbReference type="Proteomes" id="UP000831327">
    <property type="component" value="Chromosome"/>
</dbReference>
<protein>
    <submittedName>
        <fullName evidence="4">Oxidoreductase</fullName>
    </submittedName>
</protein>
<dbReference type="InterPro" id="IPR000415">
    <property type="entry name" value="Nitroreductase-like"/>
</dbReference>
<evidence type="ECO:0000259" key="3">
    <source>
        <dbReference type="Pfam" id="PF00881"/>
    </source>
</evidence>
<name>A0ABN6P5Z9_9PROT</name>
<dbReference type="Gene3D" id="3.40.109.10">
    <property type="entry name" value="NADH Oxidase"/>
    <property type="match status" value="1"/>
</dbReference>
<accession>A0ABN6P5Z9</accession>
<evidence type="ECO:0000256" key="1">
    <source>
        <dbReference type="ARBA" id="ARBA00007118"/>
    </source>
</evidence>
<dbReference type="PANTHER" id="PTHR43673">
    <property type="entry name" value="NAD(P)H NITROREDUCTASE YDGI-RELATED"/>
    <property type="match status" value="1"/>
</dbReference>
<reference evidence="4 5" key="1">
    <citation type="journal article" date="2016" name="Microbes Environ.">
        <title>Phylogenetically diverse aerobic anoxygenic phototrophic bacteria isolated from epilithic biofilms in Tama river, Japan.</title>
        <authorList>
            <person name="Hirose S."/>
            <person name="Matsuura K."/>
            <person name="Haruta S."/>
        </authorList>
    </citation>
    <scope>NUCLEOTIDE SEQUENCE [LARGE SCALE GENOMIC DNA]</scope>
    <source>
        <strain evidence="4 5">S08</strain>
    </source>
</reference>
<keyword evidence="2" id="KW-0560">Oxidoreductase</keyword>
<dbReference type="InterPro" id="IPR029479">
    <property type="entry name" value="Nitroreductase"/>
</dbReference>